<dbReference type="Pfam" id="PF12808">
    <property type="entry name" value="Mto2_bdg"/>
    <property type="match status" value="2"/>
</dbReference>
<evidence type="ECO:0000313" key="8">
    <source>
        <dbReference type="Proteomes" id="UP000091918"/>
    </source>
</evidence>
<evidence type="ECO:0008006" key="9">
    <source>
        <dbReference type="Google" id="ProtNLM"/>
    </source>
</evidence>
<feature type="compositionally biased region" description="Polar residues" evidence="4">
    <location>
        <begin position="647"/>
        <end position="656"/>
    </location>
</feature>
<feature type="region of interest" description="Disordered" evidence="4">
    <location>
        <begin position="724"/>
        <end position="751"/>
    </location>
</feature>
<keyword evidence="3" id="KW-0175">Coiled coil</keyword>
<feature type="domain" description="Mto1-like Mto2p-binding" evidence="6">
    <location>
        <begin position="1650"/>
        <end position="1701"/>
    </location>
</feature>
<feature type="compositionally biased region" description="Basic and acidic residues" evidence="4">
    <location>
        <begin position="400"/>
        <end position="419"/>
    </location>
</feature>
<feature type="compositionally biased region" description="Low complexity" evidence="4">
    <location>
        <begin position="361"/>
        <end position="382"/>
    </location>
</feature>
<feature type="coiled-coil region" evidence="3">
    <location>
        <begin position="880"/>
        <end position="907"/>
    </location>
</feature>
<feature type="compositionally biased region" description="Polar residues" evidence="4">
    <location>
        <begin position="1345"/>
        <end position="1355"/>
    </location>
</feature>
<feature type="compositionally biased region" description="Basic and acidic residues" evidence="4">
    <location>
        <begin position="1776"/>
        <end position="1786"/>
    </location>
</feature>
<feature type="compositionally biased region" description="Low complexity" evidence="4">
    <location>
        <begin position="1618"/>
        <end position="1634"/>
    </location>
</feature>
<feature type="compositionally biased region" description="Polar residues" evidence="4">
    <location>
        <begin position="572"/>
        <end position="583"/>
    </location>
</feature>
<feature type="compositionally biased region" description="Polar residues" evidence="4">
    <location>
        <begin position="424"/>
        <end position="455"/>
    </location>
</feature>
<feature type="region of interest" description="Disordered" evidence="4">
    <location>
        <begin position="1483"/>
        <end position="1505"/>
    </location>
</feature>
<feature type="region of interest" description="Disordered" evidence="4">
    <location>
        <begin position="1328"/>
        <end position="1355"/>
    </location>
</feature>
<feature type="region of interest" description="Disordered" evidence="4">
    <location>
        <begin position="627"/>
        <end position="656"/>
    </location>
</feature>
<dbReference type="InterPro" id="IPR024545">
    <property type="entry name" value="Mto1-like_Mto2p-bd"/>
</dbReference>
<feature type="compositionally biased region" description="Low complexity" evidence="4">
    <location>
        <begin position="854"/>
        <end position="864"/>
    </location>
</feature>
<comment type="caution">
    <text evidence="7">The sequence shown here is derived from an EMBL/GenBank/DDBJ whole genome shotgun (WGS) entry which is preliminary data.</text>
</comment>
<feature type="domain" description="Mto1-like Mto2p-binding" evidence="6">
    <location>
        <begin position="1473"/>
        <end position="1525"/>
    </location>
</feature>
<feature type="region of interest" description="Disordered" evidence="4">
    <location>
        <begin position="566"/>
        <end position="598"/>
    </location>
</feature>
<feature type="compositionally biased region" description="Low complexity" evidence="4">
    <location>
        <begin position="1585"/>
        <end position="1595"/>
    </location>
</feature>
<dbReference type="OrthoDB" id="10255000at2759"/>
<protein>
    <recommendedName>
        <fullName evidence="9">Centrosomin N-terminal motif 1 domain-containing protein</fullName>
    </recommendedName>
</protein>
<feature type="compositionally biased region" description="Polar residues" evidence="4">
    <location>
        <begin position="1534"/>
        <end position="1549"/>
    </location>
</feature>
<feature type="compositionally biased region" description="Basic and acidic residues" evidence="4">
    <location>
        <begin position="237"/>
        <end position="248"/>
    </location>
</feature>
<sequence>MAASHSISASHPPPVLFGTSPNLINKPSTTQRRRSSRVPGGFDTDDELSPMKMEFGDEARMRDGKLAQHGDQEYEEAFQPWDEKENNQPGSQLMKEEKTNNTNSNHNDDINAHNPLLPSSQDPPLPLSPPQLPQRETPGDDYSSSIHLPSIDFNDSRGLLLPSAIPYPEYNDTMDDSTNTNDHNDDHGHGDKREHEHEPEHIKQHEHENDHDHDQENENENYNESYNDQTLPNETALDEKEMRQKLLDMESSFLPEPSTIDVAATPGLPALDDTYLMGVNTGDLSQVGEGDSRETPPSPSTPPGAYKTPAARRSTRLEPSLFEEAGESEEQKEDDRDNYEDVDVTPSAKGNETTNTSSLETISSSPTAAAAARTVSRAISTALSNSSLRSKASQHRRQYGARDDTQLSSTDDDKVDATPRRSTRNISPTRAASRQLQDTTGISGSEGDTQHSSDPSSERRRKRPKFLTSRQSVHRFSTSSTATVGTDTAASEAAMGVDFAIQSGGAAPANHTGQRSHSHAGQKQMELSRSISLGSMASGVSGMSDDNLMETRRGFSGVSDVSLHTLDEEDSASQTRPGSSGKKSVTDPMTPRAQPRDQQLPETAIADHMKDIPIPTTLARQFRESTLGMSPDKRGGAPTPAFGRSGKSLTLKEQSSTIDRLSKENFDLKMRIHFLNEALNKRSEEGVKEMISENVELKSDKLKLQKDNQALRRNIRDLEKQLRDQAGDDGTDAEDEDGQGHGQGHSGADEEELTYLRERIETYEVEIERLRSESISREGEKRRLAEMVKSLGEGRVAIGSETGAREERDMWKDMLDAETAAREQAEEENRKLRDELLRMKTDAISGSRSGGSRVGKMSVVSRSSASDRDIDRSAGLGTTSSATLVELELLKQENAELRREVSAQTSMLTSRNREKERLYQEIEDLKLGQRRGDGGRSVAGDSIFERSVSRAQDRSNSHTSDVERESLEIKNGELRDQVSTLKLDNQSLRAQLDECISDLEALDRAYQADVEQAEEDLQTMQLERDQALQIAEEREEALQDLKAEAQEELDAMGDELDQKIDECQRMEVELSNQHENLKALQSEMRSASEGIIRLEEDAQNNLQKYKAVQQELDDANQELEQMEKSLFEANNKVQRLTVQQESSQNEIAFLREEQDGDKIKIGDLESELKTCQMSLQSEKDRAKELDRRLAEERHQREVVGGKEKQEVQRIMNELNREATAAKDEVRKLKKNLSSREIEATTWKERLMELENSLREALGDLNGTRSSLLASITKLQQELDSTALELESTRTKLDEKESLLRNRDALLESHGLETRKLADLLERERQAHRADKHSFEQSLKAHHQASRTIAQNNSRISDLEAARSQDRKRFNVLEQQYKDQLSERNAMFLNIWKRLSAMCGPDWAHSNSLINGNLPSQEVIGNMLFWPGFSRNLLLAVKTVETHIGGFKVRIKSVERDLTKEYQNLEHSLNIRVKRLERMEEMVQNLRSNQQHHRSTTSNPSSPEISKLRGENRLLKAELNLLQSHSRARAANVSAAGSGNKQGASRQSASNLATNALSRYSSTTAVDNASTTSGQTQTQAPPPSRSPSTVSRGSSGIPQPSQYSSTSTLTNNPVGPAGTSSSTQITQQQSQYHHVTSPRHSHSSSEPSQEKWIKRLRELERRLTAEREARLLDRSGARQRLEEQNARNEELAAELARQRMRQQYQGAIANTPHNRTSSNSGSGGGGGGDGSGNGPTAPIRHLSAPPAAVPDDTERSRASRATASAYHHDHHHRRRRDNGDDTDHEGDGSGDPDDGEMVISEHHGGDGSGGHQQYDGLSHTRSNQGHRYSSATTTSTSRTQSHSSHGHRQQRHSHHGAGTRTRVGGETDEYDGGDDYDDDYDDGDDGNETGTDDGEGGLTVEVEV</sequence>
<feature type="compositionally biased region" description="Polar residues" evidence="4">
    <location>
        <begin position="1596"/>
        <end position="1612"/>
    </location>
</feature>
<feature type="compositionally biased region" description="Basic residues" evidence="4">
    <location>
        <begin position="1843"/>
        <end position="1856"/>
    </location>
</feature>
<comment type="subcellular location">
    <subcellularLocation>
        <location evidence="1">Cytoplasm</location>
    </subcellularLocation>
</comment>
<feature type="compositionally biased region" description="Low complexity" evidence="4">
    <location>
        <begin position="1"/>
        <end position="10"/>
    </location>
</feature>
<feature type="compositionally biased region" description="Basic and acidic residues" evidence="4">
    <location>
        <begin position="182"/>
        <end position="216"/>
    </location>
</feature>
<feature type="compositionally biased region" description="Low complexity" evidence="4">
    <location>
        <begin position="1828"/>
        <end position="1842"/>
    </location>
</feature>
<gene>
    <name evidence="7" type="ORF">ACJ72_00047</name>
</gene>
<dbReference type="GO" id="GO:0005737">
    <property type="term" value="C:cytoplasm"/>
    <property type="evidence" value="ECO:0007669"/>
    <property type="project" value="UniProtKB-SubCell"/>
</dbReference>
<feature type="region of interest" description="Disordered" evidence="4">
    <location>
        <begin position="1560"/>
        <end position="1650"/>
    </location>
</feature>
<keyword evidence="2" id="KW-0963">Cytoplasm</keyword>
<feature type="compositionally biased region" description="Gly residues" evidence="4">
    <location>
        <begin position="1720"/>
        <end position="1732"/>
    </location>
</feature>
<keyword evidence="8" id="KW-1185">Reference proteome</keyword>
<proteinExistence type="predicted"/>
<feature type="compositionally biased region" description="Basic and acidic residues" evidence="4">
    <location>
        <begin position="54"/>
        <end position="72"/>
    </location>
</feature>
<accession>A0A1B7P980</accession>
<feature type="region of interest" description="Disordered" evidence="4">
    <location>
        <begin position="1"/>
        <end position="484"/>
    </location>
</feature>
<feature type="domain" description="Centrosomin N-terminal motif 1" evidence="5">
    <location>
        <begin position="650"/>
        <end position="722"/>
    </location>
</feature>
<feature type="compositionally biased region" description="Polar residues" evidence="4">
    <location>
        <begin position="468"/>
        <end position="484"/>
    </location>
</feature>
<evidence type="ECO:0000256" key="3">
    <source>
        <dbReference type="SAM" id="Coils"/>
    </source>
</evidence>
<dbReference type="InterPro" id="IPR012943">
    <property type="entry name" value="Cnn_1N"/>
</dbReference>
<reference evidence="7 8" key="1">
    <citation type="submission" date="2015-07" db="EMBL/GenBank/DDBJ databases">
        <title>Emmonsia species relationships and genome sequence.</title>
        <authorList>
            <person name="Cuomo C.A."/>
            <person name="Schwartz I.S."/>
            <person name="Kenyon C."/>
            <person name="de Hoog G.S."/>
            <person name="Govender N.P."/>
            <person name="Botha A."/>
            <person name="Moreno L."/>
            <person name="de Vries M."/>
            <person name="Munoz J.F."/>
            <person name="Stielow J.B."/>
        </authorList>
    </citation>
    <scope>NUCLEOTIDE SEQUENCE [LARGE SCALE GENOMIC DNA]</scope>
    <source>
        <strain evidence="7 8">CBS 136260</strain>
    </source>
</reference>
<evidence type="ECO:0000313" key="7">
    <source>
        <dbReference type="EMBL" id="OAX85586.1"/>
    </source>
</evidence>
<feature type="region of interest" description="Disordered" evidence="4">
    <location>
        <begin position="1707"/>
        <end position="1903"/>
    </location>
</feature>
<feature type="compositionally biased region" description="Low complexity" evidence="4">
    <location>
        <begin position="1568"/>
        <end position="1578"/>
    </location>
</feature>
<dbReference type="PANTHER" id="PTHR45615:SF80">
    <property type="entry name" value="GRIP DOMAIN-CONTAINING PROTEIN"/>
    <property type="match status" value="1"/>
</dbReference>
<feature type="region of interest" description="Disordered" evidence="4">
    <location>
        <begin position="945"/>
        <end position="966"/>
    </location>
</feature>
<feature type="compositionally biased region" description="Polar residues" evidence="4">
    <location>
        <begin position="348"/>
        <end position="360"/>
    </location>
</feature>
<evidence type="ECO:0000259" key="6">
    <source>
        <dbReference type="Pfam" id="PF12808"/>
    </source>
</evidence>
<feature type="region of interest" description="Disordered" evidence="4">
    <location>
        <begin position="842"/>
        <end position="875"/>
    </location>
</feature>
<feature type="compositionally biased region" description="Acidic residues" evidence="4">
    <location>
        <begin position="1865"/>
        <end position="1894"/>
    </location>
</feature>
<feature type="coiled-coil region" evidence="3">
    <location>
        <begin position="808"/>
        <end position="842"/>
    </location>
</feature>
<evidence type="ECO:0000259" key="5">
    <source>
        <dbReference type="Pfam" id="PF07989"/>
    </source>
</evidence>
<feature type="compositionally biased region" description="Acidic residues" evidence="4">
    <location>
        <begin position="324"/>
        <end position="343"/>
    </location>
</feature>
<dbReference type="STRING" id="1658172.A0A1B7P980"/>
<feature type="compositionally biased region" description="Pro residues" evidence="4">
    <location>
        <begin position="121"/>
        <end position="132"/>
    </location>
</feature>
<evidence type="ECO:0000256" key="2">
    <source>
        <dbReference type="ARBA" id="ARBA00022490"/>
    </source>
</evidence>
<feature type="compositionally biased region" description="Polar residues" evidence="4">
    <location>
        <begin position="19"/>
        <end position="30"/>
    </location>
</feature>
<organism evidence="7 8">
    <name type="scientific">Emergomyces africanus</name>
    <dbReference type="NCBI Taxonomy" id="1955775"/>
    <lineage>
        <taxon>Eukaryota</taxon>
        <taxon>Fungi</taxon>
        <taxon>Dikarya</taxon>
        <taxon>Ascomycota</taxon>
        <taxon>Pezizomycotina</taxon>
        <taxon>Eurotiomycetes</taxon>
        <taxon>Eurotiomycetidae</taxon>
        <taxon>Onygenales</taxon>
        <taxon>Ajellomycetaceae</taxon>
        <taxon>Emergomyces</taxon>
    </lineage>
</organism>
<dbReference type="PANTHER" id="PTHR45615">
    <property type="entry name" value="MYOSIN HEAVY CHAIN, NON-MUSCLE"/>
    <property type="match status" value="1"/>
</dbReference>
<evidence type="ECO:0000256" key="4">
    <source>
        <dbReference type="SAM" id="MobiDB-lite"/>
    </source>
</evidence>
<dbReference type="Pfam" id="PF07989">
    <property type="entry name" value="Cnn_1N"/>
    <property type="match status" value="1"/>
</dbReference>
<feature type="region of interest" description="Disordered" evidence="4">
    <location>
        <begin position="1530"/>
        <end position="1549"/>
    </location>
</feature>
<feature type="compositionally biased region" description="Acidic residues" evidence="4">
    <location>
        <begin position="727"/>
        <end position="737"/>
    </location>
</feature>
<dbReference type="GO" id="GO:0005815">
    <property type="term" value="C:microtubule organizing center"/>
    <property type="evidence" value="ECO:0007669"/>
    <property type="project" value="InterPro"/>
</dbReference>
<dbReference type="Proteomes" id="UP000091918">
    <property type="component" value="Unassembled WGS sequence"/>
</dbReference>
<dbReference type="EMBL" id="LGUA01000002">
    <property type="protein sequence ID" value="OAX85586.1"/>
    <property type="molecule type" value="Genomic_DNA"/>
</dbReference>
<name>A0A1B7P980_9EURO</name>
<feature type="region of interest" description="Disordered" evidence="4">
    <location>
        <begin position="504"/>
        <end position="526"/>
    </location>
</feature>
<evidence type="ECO:0000256" key="1">
    <source>
        <dbReference type="ARBA" id="ARBA00004496"/>
    </source>
</evidence>